<organism evidence="4 5">
    <name type="scientific">Enterovibrio norvegicus</name>
    <dbReference type="NCBI Taxonomy" id="188144"/>
    <lineage>
        <taxon>Bacteria</taxon>
        <taxon>Pseudomonadati</taxon>
        <taxon>Pseudomonadota</taxon>
        <taxon>Gammaproteobacteria</taxon>
        <taxon>Vibrionales</taxon>
        <taxon>Vibrionaceae</taxon>
        <taxon>Enterovibrio</taxon>
    </lineage>
</organism>
<dbReference type="Gene3D" id="2.40.50.100">
    <property type="match status" value="1"/>
</dbReference>
<dbReference type="Gene3D" id="3.40.50.1820">
    <property type="entry name" value="alpha/beta hydrolase"/>
    <property type="match status" value="1"/>
</dbReference>
<dbReference type="PANTHER" id="PTHR46438">
    <property type="entry name" value="ALPHA/BETA-HYDROLASES SUPERFAMILY PROTEIN"/>
    <property type="match status" value="1"/>
</dbReference>
<keyword evidence="2" id="KW-0450">Lipoyl</keyword>
<dbReference type="Pfam" id="PF00364">
    <property type="entry name" value="Biotin_lipoyl"/>
    <property type="match status" value="1"/>
</dbReference>
<dbReference type="RefSeq" id="WP_102390112.1">
    <property type="nucleotide sequence ID" value="NZ_MDAL01000003.1"/>
</dbReference>
<dbReference type="AlphaFoldDB" id="A0A2N7LGC6"/>
<dbReference type="InterPro" id="IPR003016">
    <property type="entry name" value="2-oxoA_DH_lipoyl-BS"/>
</dbReference>
<dbReference type="InterPro" id="IPR011053">
    <property type="entry name" value="Single_hybrid_motif"/>
</dbReference>
<comment type="cofactor">
    <cofactor evidence="1">
        <name>(R)-lipoate</name>
        <dbReference type="ChEBI" id="CHEBI:83088"/>
    </cofactor>
</comment>
<dbReference type="GO" id="GO:0016740">
    <property type="term" value="F:transferase activity"/>
    <property type="evidence" value="ECO:0007669"/>
    <property type="project" value="UniProtKB-KW"/>
</dbReference>
<dbReference type="InterPro" id="IPR029058">
    <property type="entry name" value="AB_hydrolase_fold"/>
</dbReference>
<dbReference type="CDD" id="cd06849">
    <property type="entry name" value="lipoyl_domain"/>
    <property type="match status" value="1"/>
</dbReference>
<proteinExistence type="predicted"/>
<dbReference type="PROSITE" id="PS00189">
    <property type="entry name" value="LIPOYL"/>
    <property type="match status" value="1"/>
</dbReference>
<dbReference type="SUPFAM" id="SSF51230">
    <property type="entry name" value="Single hybrid motif"/>
    <property type="match status" value="1"/>
</dbReference>
<dbReference type="EMBL" id="MDAL01000003">
    <property type="protein sequence ID" value="PMN94612.1"/>
    <property type="molecule type" value="Genomic_DNA"/>
</dbReference>
<dbReference type="InterPro" id="IPR000073">
    <property type="entry name" value="AB_hydrolase_1"/>
</dbReference>
<evidence type="ECO:0000259" key="3">
    <source>
        <dbReference type="PROSITE" id="PS50968"/>
    </source>
</evidence>
<evidence type="ECO:0000313" key="4">
    <source>
        <dbReference type="EMBL" id="PMN94612.1"/>
    </source>
</evidence>
<dbReference type="Pfam" id="PF00561">
    <property type="entry name" value="Abhydrolase_1"/>
    <property type="match status" value="1"/>
</dbReference>
<accession>A0A2N7LGC6</accession>
<sequence>MNERIIPVVMPKWGLSMKEGTLTEWHVKEGDTIEVGQIIMDVETDKIASEVEAPDAGLLRRCIGQEGDVYGVQALLGVLAPDDVSDQDIASFITSYQEPATDEDNDDEKQTAYQYLDTNAGKIRYSYRQGEGKPFVLIHGFGGDLDNWLFNIDTLNEKGPVLVLDLPGHGQSTASTEALTIELLSQSVVDVMTANDIHKAHLVGHSMGGLICGHLALTHPDIAHSLSLIASAGLGTDINTHYIHGFVSAQNRRELKPILQLLFADPALVTRNLVDDVLKYKRLDAIHHLLDTLSAHLFKETQQRFVISEQLDQLSLPILTLWGEQDLVIPSQHATSLTKANIHVLSAAGHMVQMEAASAVNSAILAHTQ</sequence>
<name>A0A2N7LGC6_9GAMM</name>
<dbReference type="PANTHER" id="PTHR46438:SF11">
    <property type="entry name" value="LIPASE-RELATED"/>
    <property type="match status" value="1"/>
</dbReference>
<dbReference type="InterPro" id="IPR000089">
    <property type="entry name" value="Biotin_lipoyl"/>
</dbReference>
<dbReference type="PRINTS" id="PR00111">
    <property type="entry name" value="ABHYDROLASE"/>
</dbReference>
<dbReference type="PROSITE" id="PS50968">
    <property type="entry name" value="BIOTINYL_LIPOYL"/>
    <property type="match status" value="1"/>
</dbReference>
<dbReference type="SUPFAM" id="SSF53474">
    <property type="entry name" value="alpha/beta-Hydrolases"/>
    <property type="match status" value="1"/>
</dbReference>
<feature type="domain" description="Lipoyl-binding" evidence="3">
    <location>
        <begin position="5"/>
        <end position="80"/>
    </location>
</feature>
<protein>
    <submittedName>
        <fullName evidence="4">Acetoin dehydrogenase dihydrolipoyllysine-residue acetyltransferase subunit</fullName>
    </submittedName>
</protein>
<evidence type="ECO:0000256" key="1">
    <source>
        <dbReference type="ARBA" id="ARBA00001938"/>
    </source>
</evidence>
<dbReference type="NCBIfam" id="NF011457">
    <property type="entry name" value="PRK14875.1"/>
    <property type="match status" value="1"/>
</dbReference>
<keyword evidence="4" id="KW-0808">Transferase</keyword>
<reference evidence="5" key="1">
    <citation type="submission" date="2016-07" db="EMBL/GenBank/DDBJ databases">
        <title>Nontailed viruses are major unrecognized killers of bacteria in the ocean.</title>
        <authorList>
            <person name="Kauffman K."/>
            <person name="Hussain F."/>
            <person name="Yang J."/>
            <person name="Arevalo P."/>
            <person name="Brown J."/>
            <person name="Cutler M."/>
            <person name="Kelly L."/>
            <person name="Polz M.F."/>
        </authorList>
    </citation>
    <scope>NUCLEOTIDE SEQUENCE [LARGE SCALE GENOMIC DNA]</scope>
    <source>
        <strain evidence="5">10N.261.45.A10</strain>
    </source>
</reference>
<gene>
    <name evidence="4" type="ORF">BCT23_09520</name>
</gene>
<comment type="caution">
    <text evidence="4">The sequence shown here is derived from an EMBL/GenBank/DDBJ whole genome shotgun (WGS) entry which is preliminary data.</text>
</comment>
<evidence type="ECO:0000313" key="5">
    <source>
        <dbReference type="Proteomes" id="UP000235387"/>
    </source>
</evidence>
<evidence type="ECO:0000256" key="2">
    <source>
        <dbReference type="ARBA" id="ARBA00022823"/>
    </source>
</evidence>
<dbReference type="Proteomes" id="UP000235387">
    <property type="component" value="Unassembled WGS sequence"/>
</dbReference>